<dbReference type="InterPro" id="IPR013320">
    <property type="entry name" value="ConA-like_dom_sf"/>
</dbReference>
<keyword evidence="3" id="KW-0479">Metal-binding</keyword>
<dbReference type="Gene3D" id="3.30.160.60">
    <property type="entry name" value="Classic Zinc Finger"/>
    <property type="match status" value="1"/>
</dbReference>
<dbReference type="PROSITE" id="PS50089">
    <property type="entry name" value="ZF_RING_2"/>
    <property type="match status" value="1"/>
</dbReference>
<dbReference type="SMART" id="SM00449">
    <property type="entry name" value="SPRY"/>
    <property type="match status" value="1"/>
</dbReference>
<keyword evidence="2" id="KW-0528">Neurotoxin</keyword>
<dbReference type="InterPro" id="IPR000315">
    <property type="entry name" value="Znf_B-box"/>
</dbReference>
<dbReference type="InterPro" id="IPR001841">
    <property type="entry name" value="Znf_RING"/>
</dbReference>
<evidence type="ECO:0000313" key="13">
    <source>
        <dbReference type="RefSeq" id="XP_015280595.1"/>
    </source>
</evidence>
<dbReference type="Pfam" id="PF00643">
    <property type="entry name" value="zf-B_box"/>
    <property type="match status" value="1"/>
</dbReference>
<feature type="region of interest" description="Disordered" evidence="8">
    <location>
        <begin position="76"/>
        <end position="102"/>
    </location>
</feature>
<evidence type="ECO:0000256" key="7">
    <source>
        <dbReference type="PROSITE-ProRule" id="PRU00024"/>
    </source>
</evidence>
<organism evidence="12 13">
    <name type="scientific">Gekko japonicus</name>
    <name type="common">Schlegel's Japanese gecko</name>
    <dbReference type="NCBI Taxonomy" id="146911"/>
    <lineage>
        <taxon>Eukaryota</taxon>
        <taxon>Metazoa</taxon>
        <taxon>Chordata</taxon>
        <taxon>Craniata</taxon>
        <taxon>Vertebrata</taxon>
        <taxon>Euteleostomi</taxon>
        <taxon>Lepidosauria</taxon>
        <taxon>Squamata</taxon>
        <taxon>Bifurcata</taxon>
        <taxon>Gekkota</taxon>
        <taxon>Gekkonidae</taxon>
        <taxon>Gekkoninae</taxon>
        <taxon>Gekko</taxon>
    </lineage>
</organism>
<dbReference type="PRINTS" id="PR01407">
    <property type="entry name" value="BUTYPHLNCDUF"/>
</dbReference>
<dbReference type="PROSITE" id="PS50188">
    <property type="entry name" value="B302_SPRY"/>
    <property type="match status" value="1"/>
</dbReference>
<dbReference type="SMART" id="SM00184">
    <property type="entry name" value="RING"/>
    <property type="match status" value="1"/>
</dbReference>
<keyword evidence="4 7" id="KW-0863">Zinc-finger</keyword>
<keyword evidence="2" id="KW-0800">Toxin</keyword>
<protein>
    <submittedName>
        <fullName evidence="13">Zinc-binding protein A33-like</fullName>
    </submittedName>
</protein>
<dbReference type="InterPro" id="IPR017907">
    <property type="entry name" value="Znf_RING_CS"/>
</dbReference>
<dbReference type="SUPFAM" id="SSF49899">
    <property type="entry name" value="Concanavalin A-like lectins/glucanases"/>
    <property type="match status" value="1"/>
</dbReference>
<dbReference type="SUPFAM" id="SSF57850">
    <property type="entry name" value="RING/U-box"/>
    <property type="match status" value="1"/>
</dbReference>
<dbReference type="InterPro" id="IPR003879">
    <property type="entry name" value="Butyrophylin_SPRY"/>
</dbReference>
<evidence type="ECO:0000256" key="2">
    <source>
        <dbReference type="ARBA" id="ARBA00022699"/>
    </source>
</evidence>
<comment type="function">
    <text evidence="6">Neurotoxin that produces dose-dependent hypolocomotion and hyperalgesia in mice. May directly act on the central nervous system, as it is 6500-fold more potent when administered intracerebroventricularly than intraperitoneal.</text>
</comment>
<dbReference type="Pfam" id="PF00622">
    <property type="entry name" value="SPRY"/>
    <property type="match status" value="1"/>
</dbReference>
<dbReference type="Pfam" id="PF13765">
    <property type="entry name" value="PRY"/>
    <property type="match status" value="1"/>
</dbReference>
<evidence type="ECO:0000313" key="12">
    <source>
        <dbReference type="Proteomes" id="UP000694871"/>
    </source>
</evidence>
<dbReference type="GeneID" id="107122082"/>
<dbReference type="InterPro" id="IPR043136">
    <property type="entry name" value="B30.2/SPRY_sf"/>
</dbReference>
<evidence type="ECO:0000256" key="6">
    <source>
        <dbReference type="ARBA" id="ARBA00034460"/>
    </source>
</evidence>
<feature type="domain" description="RING-type" evidence="9">
    <location>
        <begin position="11"/>
        <end position="52"/>
    </location>
</feature>
<evidence type="ECO:0000259" key="11">
    <source>
        <dbReference type="PROSITE" id="PS50188"/>
    </source>
</evidence>
<dbReference type="InterPro" id="IPR050143">
    <property type="entry name" value="TRIM/RBCC"/>
</dbReference>
<dbReference type="Proteomes" id="UP000694871">
    <property type="component" value="Unplaced"/>
</dbReference>
<reference evidence="13" key="1">
    <citation type="submission" date="2025-08" db="UniProtKB">
        <authorList>
            <consortium name="RefSeq"/>
        </authorList>
    </citation>
    <scope>IDENTIFICATION</scope>
</reference>
<proteinExistence type="inferred from homology"/>
<sequence>MAEAFHPDLTCSVCLELFTEPVLLACGHCFCQACIASSWQSQAGAASCPDCRAPCPGGKYTPSRLLRSLAQRARQAQREAEGSGSAGREAEQEAGEGGEEEDGRRCCEAHGDSLGLFCLADEAPVCYRCVGSPAHAGHSFSSLQDGARKCKEKLAQWLESLEARVETLEGRERCQEGHVVSLRDSAASLRVNIEARFSELQQFLNQRKDVMLAQLEKEEKDAHNDMETRLHQIQEGLNYAMDLRSQGRVLMERKNPAAFLLDIQPFLHTMTEGNEDLKDSFAVLCKELCLGRFKGPIQHLACAALYSAFKLGLEPVQLDPNTSHPLLIISQNGTHVETEWKISKCYDNPERFQNHPIVLGKSSFCSGEHYWEIETKDAADWAIGVATESIERKVRVPAQDIVGKVWALRLRTAEDIGPEGGTFSQRFGVYLDYDKGQVSFYDAKNYSHLHTRRAQFKEKVYPFFWKITRCTGKYVSMTICHKRDM</sequence>
<feature type="compositionally biased region" description="Acidic residues" evidence="8">
    <location>
        <begin position="92"/>
        <end position="101"/>
    </location>
</feature>
<dbReference type="InterPro" id="IPR013083">
    <property type="entry name" value="Znf_RING/FYVE/PHD"/>
</dbReference>
<dbReference type="SUPFAM" id="SSF57845">
    <property type="entry name" value="B-box zinc-binding domain"/>
    <property type="match status" value="1"/>
</dbReference>
<comment type="similarity">
    <text evidence="1">Belongs to the ohanin/vespryn family.</text>
</comment>
<dbReference type="InterPro" id="IPR001870">
    <property type="entry name" value="B30.2/SPRY"/>
</dbReference>
<evidence type="ECO:0000256" key="3">
    <source>
        <dbReference type="ARBA" id="ARBA00022723"/>
    </source>
</evidence>
<dbReference type="PROSITE" id="PS00518">
    <property type="entry name" value="ZF_RING_1"/>
    <property type="match status" value="1"/>
</dbReference>
<dbReference type="InterPro" id="IPR003877">
    <property type="entry name" value="SPRY_dom"/>
</dbReference>
<feature type="domain" description="B30.2/SPRY" evidence="11">
    <location>
        <begin position="296"/>
        <end position="482"/>
    </location>
</feature>
<dbReference type="SMART" id="SM00336">
    <property type="entry name" value="BBOX"/>
    <property type="match status" value="1"/>
</dbReference>
<dbReference type="Gene3D" id="2.60.120.920">
    <property type="match status" value="1"/>
</dbReference>
<dbReference type="InterPro" id="IPR027370">
    <property type="entry name" value="Znf-RING_euk"/>
</dbReference>
<dbReference type="PROSITE" id="PS50119">
    <property type="entry name" value="ZF_BBOX"/>
    <property type="match status" value="1"/>
</dbReference>
<dbReference type="PANTHER" id="PTHR24103">
    <property type="entry name" value="E3 UBIQUITIN-PROTEIN LIGASE TRIM"/>
    <property type="match status" value="1"/>
</dbReference>
<accession>A0ABM1L3Q8</accession>
<feature type="domain" description="B box-type" evidence="10">
    <location>
        <begin position="102"/>
        <end position="143"/>
    </location>
</feature>
<dbReference type="Pfam" id="PF13445">
    <property type="entry name" value="zf-RING_UBOX"/>
    <property type="match status" value="1"/>
</dbReference>
<evidence type="ECO:0000259" key="9">
    <source>
        <dbReference type="PROSITE" id="PS50089"/>
    </source>
</evidence>
<evidence type="ECO:0000256" key="5">
    <source>
        <dbReference type="ARBA" id="ARBA00022833"/>
    </source>
</evidence>
<dbReference type="Gene3D" id="3.30.40.10">
    <property type="entry name" value="Zinc/RING finger domain, C3HC4 (zinc finger)"/>
    <property type="match status" value="1"/>
</dbReference>
<name>A0ABM1L3Q8_GEKJA</name>
<dbReference type="RefSeq" id="XP_015280595.1">
    <property type="nucleotide sequence ID" value="XM_015425109.1"/>
</dbReference>
<evidence type="ECO:0000256" key="8">
    <source>
        <dbReference type="SAM" id="MobiDB-lite"/>
    </source>
</evidence>
<evidence type="ECO:0000256" key="4">
    <source>
        <dbReference type="ARBA" id="ARBA00022771"/>
    </source>
</evidence>
<keyword evidence="5" id="KW-0862">Zinc</keyword>
<evidence type="ECO:0000259" key="10">
    <source>
        <dbReference type="PROSITE" id="PS50119"/>
    </source>
</evidence>
<dbReference type="SMART" id="SM00589">
    <property type="entry name" value="PRY"/>
    <property type="match status" value="1"/>
</dbReference>
<evidence type="ECO:0000256" key="1">
    <source>
        <dbReference type="ARBA" id="ARBA00009651"/>
    </source>
</evidence>
<gene>
    <name evidence="13" type="primary">LOC107122082</name>
</gene>
<dbReference type="InterPro" id="IPR006574">
    <property type="entry name" value="PRY"/>
</dbReference>
<keyword evidence="12" id="KW-1185">Reference proteome</keyword>